<dbReference type="GO" id="GO:0043332">
    <property type="term" value="C:mating projection tip"/>
    <property type="evidence" value="ECO:0007669"/>
    <property type="project" value="UniProtKB-UniRule"/>
</dbReference>
<feature type="transmembrane region" description="Helical" evidence="11">
    <location>
        <begin position="553"/>
        <end position="580"/>
    </location>
</feature>
<evidence type="ECO:0000313" key="12">
    <source>
        <dbReference type="EMBL" id="KND99559.1"/>
    </source>
</evidence>
<keyword evidence="6 11" id="KW-0812">Transmembrane</keyword>
<feature type="transmembrane region" description="Helical" evidence="11">
    <location>
        <begin position="90"/>
        <end position="111"/>
    </location>
</feature>
<dbReference type="PANTHER" id="PTHR31030">
    <property type="entry name" value="PLASMA MEMBRANE FUSION PROTEIN PRM1"/>
    <property type="match status" value="1"/>
</dbReference>
<keyword evidence="10" id="KW-0325">Glycoprotein</keyword>
<dbReference type="EMBL" id="LGST01000023">
    <property type="protein sequence ID" value="KND99559.1"/>
    <property type="molecule type" value="Genomic_DNA"/>
</dbReference>
<dbReference type="VEuPathDB" id="FungiDB:QG37_03712"/>
<reference evidence="13" key="1">
    <citation type="journal article" date="2015" name="BMC Genomics">
        <title>Draft genome of a commonly misdiagnosed multidrug resistant pathogen Candida auris.</title>
        <authorList>
            <person name="Chatterjee S."/>
            <person name="Alampalli S.V."/>
            <person name="Nageshan R.K."/>
            <person name="Chettiar S.T."/>
            <person name="Joshi S."/>
            <person name="Tatu U.S."/>
        </authorList>
    </citation>
    <scope>NUCLEOTIDE SEQUENCE [LARGE SCALE GENOMIC DNA]</scope>
    <source>
        <strain evidence="13">6684</strain>
    </source>
</reference>
<dbReference type="VEuPathDB" id="FungiDB:CJJ07_001907"/>
<comment type="function">
    <text evidence="1 11">Involved in cell fusion during mating by stabilizing the plasma membrane fusion event.</text>
</comment>
<dbReference type="InterPro" id="IPR026777">
    <property type="entry name" value="PRM1"/>
</dbReference>
<proteinExistence type="inferred from homology"/>
<evidence type="ECO:0000256" key="4">
    <source>
        <dbReference type="ARBA" id="ARBA00017621"/>
    </source>
</evidence>
<evidence type="ECO:0000256" key="2">
    <source>
        <dbReference type="ARBA" id="ARBA00004651"/>
    </source>
</evidence>
<dbReference type="Proteomes" id="UP000037122">
    <property type="component" value="Unassembled WGS sequence"/>
</dbReference>
<evidence type="ECO:0000256" key="5">
    <source>
        <dbReference type="ARBA" id="ARBA00022475"/>
    </source>
</evidence>
<feature type="transmembrane region" description="Helical" evidence="11">
    <location>
        <begin position="289"/>
        <end position="310"/>
    </location>
</feature>
<keyword evidence="7 11" id="KW-0184">Conjugation</keyword>
<evidence type="ECO:0000256" key="7">
    <source>
        <dbReference type="ARBA" id="ARBA00022971"/>
    </source>
</evidence>
<evidence type="ECO:0000256" key="3">
    <source>
        <dbReference type="ARBA" id="ARBA00010780"/>
    </source>
</evidence>
<dbReference type="AlphaFoldDB" id="A0A0L0P008"/>
<sequence>MRFYLNLLDQLSQVWLDKYMLVLTLLVIKVYLFKSTLLDGITSCQLQAEEICEALNEALGKAESVTYGINQVTDYIIVQFVNNLQLQCRLLINLAISIAKALIGFLIELYLGTLTCLCTAFVKGSIEVLADATRTATEAIETAVNAFLREFNSALNGLSTLVNGVVTTVQSIKSIFTNTDTSDMTSAVNSVNLTASTIKDITIPTTFIDDLSSLSNKIPDYEDVLLNLTSLMTKPLDKFHRDITNITSSNFSLPSSVPGNLKNLQWGTCNETSEHFMTMKKTVSSTCSWIILGSCLSIIILLTILVFLTINSYKRRVRYIEELTSENDFDQIGNMLDIHKNKVWMLFNRLNVDAHFKWLLNYTFSLTARNCLLIGLAGLIAVGLQFWLLTITSRAFQQLYSLDMKNTALRDGIDNYVLQTNVALDNLLDKLNEAIFGSLHETTTSLLDTLVDVETSVNDTINSVFGSTPFAAPLRTVVYCTLGRKLDKVEDGLRWLHENLKIEFPTLQEDESKELMSTVVEDATKNSQNLGATLKRAGDELIDTYKKSLLIELFVSCAFFGLWIVVLIMGLSILACQVIIDKQLVPMVISMPRPLDKTSMAKYQYPLSDPYMRAASSIYTNDIK</sequence>
<evidence type="ECO:0000256" key="9">
    <source>
        <dbReference type="ARBA" id="ARBA00023136"/>
    </source>
</evidence>
<dbReference type="GO" id="GO:0032220">
    <property type="term" value="P:plasma membrane fusion involved in cytogamy"/>
    <property type="evidence" value="ECO:0007669"/>
    <property type="project" value="TreeGrafter"/>
</dbReference>
<feature type="transmembrane region" description="Helical" evidence="11">
    <location>
        <begin position="371"/>
        <end position="389"/>
    </location>
</feature>
<evidence type="ECO:0000256" key="6">
    <source>
        <dbReference type="ARBA" id="ARBA00022692"/>
    </source>
</evidence>
<comment type="subcellular location">
    <subcellularLocation>
        <location evidence="2 11">Cell membrane</location>
        <topology evidence="2 11">Multi-pass membrane protein</topology>
    </subcellularLocation>
</comment>
<protein>
    <recommendedName>
        <fullName evidence="4 11">Plasma membrane fusion protein PRM1</fullName>
    </recommendedName>
</protein>
<organism evidence="12 13">
    <name type="scientific">Candidozyma auris</name>
    <name type="common">Yeast</name>
    <name type="synonym">Candida auris</name>
    <dbReference type="NCBI Taxonomy" id="498019"/>
    <lineage>
        <taxon>Eukaryota</taxon>
        <taxon>Fungi</taxon>
        <taxon>Dikarya</taxon>
        <taxon>Ascomycota</taxon>
        <taxon>Saccharomycotina</taxon>
        <taxon>Pichiomycetes</taxon>
        <taxon>Metschnikowiaceae</taxon>
        <taxon>Candidozyma</taxon>
    </lineage>
</organism>
<keyword evidence="8 11" id="KW-1133">Transmembrane helix</keyword>
<dbReference type="VEuPathDB" id="FungiDB:CJI97_005341"/>
<dbReference type="GO" id="GO:0005886">
    <property type="term" value="C:plasma membrane"/>
    <property type="evidence" value="ECO:0007669"/>
    <property type="project" value="UniProtKB-SubCell"/>
</dbReference>
<accession>A0A0L0P008</accession>
<evidence type="ECO:0000313" key="13">
    <source>
        <dbReference type="Proteomes" id="UP000037122"/>
    </source>
</evidence>
<evidence type="ECO:0000256" key="8">
    <source>
        <dbReference type="ARBA" id="ARBA00022989"/>
    </source>
</evidence>
<gene>
    <name evidence="12" type="ORF">QG37_03712</name>
</gene>
<comment type="caution">
    <text evidence="12">The sequence shown here is derived from an EMBL/GenBank/DDBJ whole genome shotgun (WGS) entry which is preliminary data.</text>
</comment>
<evidence type="ECO:0000256" key="10">
    <source>
        <dbReference type="ARBA" id="ARBA00023180"/>
    </source>
</evidence>
<evidence type="ECO:0000256" key="1">
    <source>
        <dbReference type="ARBA" id="ARBA00002512"/>
    </source>
</evidence>
<keyword evidence="9 11" id="KW-0472">Membrane</keyword>
<name>A0A0L0P008_CANAR</name>
<keyword evidence="5 11" id="KW-1003">Cell membrane</keyword>
<comment type="similarity">
    <text evidence="3 11">Belongs to the PRM1 family.</text>
</comment>
<evidence type="ECO:0000256" key="11">
    <source>
        <dbReference type="RuleBase" id="RU366035"/>
    </source>
</evidence>
<feature type="transmembrane region" description="Helical" evidence="11">
    <location>
        <begin position="12"/>
        <end position="32"/>
    </location>
</feature>
<dbReference type="PANTHER" id="PTHR31030:SF1">
    <property type="entry name" value="PLASMA MEMBRANE FUSION PROTEIN PRM1"/>
    <property type="match status" value="1"/>
</dbReference>